<dbReference type="GO" id="GO:0044774">
    <property type="term" value="P:mitotic DNA integrity checkpoint signaling"/>
    <property type="evidence" value="ECO:0007669"/>
    <property type="project" value="TreeGrafter"/>
</dbReference>
<dbReference type="GO" id="GO:0003697">
    <property type="term" value="F:single-stranded DNA binding"/>
    <property type="evidence" value="ECO:0007669"/>
    <property type="project" value="TreeGrafter"/>
</dbReference>
<dbReference type="GO" id="GO:0046975">
    <property type="term" value="F:histone H3K36 methyltransferase activity"/>
    <property type="evidence" value="ECO:0007669"/>
    <property type="project" value="TreeGrafter"/>
</dbReference>
<dbReference type="GO" id="GO:0044547">
    <property type="term" value="F:DNA topoisomerase binding"/>
    <property type="evidence" value="ECO:0007669"/>
    <property type="project" value="TreeGrafter"/>
</dbReference>
<dbReference type="InterPro" id="IPR041426">
    <property type="entry name" value="Mos1_HTH"/>
</dbReference>
<dbReference type="InterPro" id="IPR052709">
    <property type="entry name" value="Transposase-MT_Hybrid"/>
</dbReference>
<dbReference type="Proteomes" id="UP000321570">
    <property type="component" value="Unassembled WGS sequence"/>
</dbReference>
<evidence type="ECO:0000313" key="3">
    <source>
        <dbReference type="Proteomes" id="UP000321570"/>
    </source>
</evidence>
<evidence type="ECO:0000259" key="1">
    <source>
        <dbReference type="Pfam" id="PF17906"/>
    </source>
</evidence>
<dbReference type="GO" id="GO:0000793">
    <property type="term" value="C:condensed chromosome"/>
    <property type="evidence" value="ECO:0007669"/>
    <property type="project" value="TreeGrafter"/>
</dbReference>
<accession>A0A564Y5L4</accession>
<dbReference type="GO" id="GO:0003690">
    <property type="term" value="F:double-stranded DNA binding"/>
    <property type="evidence" value="ECO:0007669"/>
    <property type="project" value="TreeGrafter"/>
</dbReference>
<keyword evidence="3" id="KW-1185">Reference proteome</keyword>
<dbReference type="Gene3D" id="1.10.10.1450">
    <property type="match status" value="1"/>
</dbReference>
<gene>
    <name evidence="2" type="ORF">WMSIL1_LOCUS3210</name>
</gene>
<protein>
    <recommendedName>
        <fullName evidence="1">Mos1 transposase HTH domain-containing protein</fullName>
    </recommendedName>
</protein>
<dbReference type="GO" id="GO:0015074">
    <property type="term" value="P:DNA integration"/>
    <property type="evidence" value="ECO:0007669"/>
    <property type="project" value="TreeGrafter"/>
</dbReference>
<dbReference type="AlphaFoldDB" id="A0A564Y5L4"/>
<dbReference type="Pfam" id="PF17906">
    <property type="entry name" value="HTH_48"/>
    <property type="match status" value="1"/>
</dbReference>
<dbReference type="GO" id="GO:0000014">
    <property type="term" value="F:single-stranded DNA endodeoxyribonuclease activity"/>
    <property type="evidence" value="ECO:0007669"/>
    <property type="project" value="TreeGrafter"/>
</dbReference>
<dbReference type="GO" id="GO:0006303">
    <property type="term" value="P:double-strand break repair via nonhomologous end joining"/>
    <property type="evidence" value="ECO:0007669"/>
    <property type="project" value="TreeGrafter"/>
</dbReference>
<feature type="domain" description="Mos1 transposase HTH" evidence="1">
    <location>
        <begin position="6"/>
        <end position="49"/>
    </location>
</feature>
<organism evidence="2 3">
    <name type="scientific">Hymenolepis diminuta</name>
    <name type="common">Rat tapeworm</name>
    <dbReference type="NCBI Taxonomy" id="6216"/>
    <lineage>
        <taxon>Eukaryota</taxon>
        <taxon>Metazoa</taxon>
        <taxon>Spiralia</taxon>
        <taxon>Lophotrochozoa</taxon>
        <taxon>Platyhelminthes</taxon>
        <taxon>Cestoda</taxon>
        <taxon>Eucestoda</taxon>
        <taxon>Cyclophyllidea</taxon>
        <taxon>Hymenolepididae</taxon>
        <taxon>Hymenolepis</taxon>
    </lineage>
</organism>
<dbReference type="GO" id="GO:0000729">
    <property type="term" value="P:DNA double-strand break processing"/>
    <property type="evidence" value="ECO:0007669"/>
    <property type="project" value="TreeGrafter"/>
</dbReference>
<proteinExistence type="predicted"/>
<dbReference type="GO" id="GO:0035861">
    <property type="term" value="C:site of double-strand break"/>
    <property type="evidence" value="ECO:0007669"/>
    <property type="project" value="TreeGrafter"/>
</dbReference>
<reference evidence="2 3" key="1">
    <citation type="submission" date="2019-07" db="EMBL/GenBank/DDBJ databases">
        <authorList>
            <person name="Jastrzebski P J."/>
            <person name="Paukszto L."/>
            <person name="Jastrzebski P J."/>
        </authorList>
    </citation>
    <scope>NUCLEOTIDE SEQUENCE [LARGE SCALE GENOMIC DNA]</scope>
    <source>
        <strain evidence="2 3">WMS-il1</strain>
    </source>
</reference>
<dbReference type="PANTHER" id="PTHR46060">
    <property type="entry name" value="MARINER MOS1 TRANSPOSASE-LIKE PROTEIN"/>
    <property type="match status" value="1"/>
</dbReference>
<dbReference type="PANTHER" id="PTHR46060:SF2">
    <property type="entry name" value="HISTONE-LYSINE N-METHYLTRANSFERASE SETMAR"/>
    <property type="match status" value="1"/>
</dbReference>
<name>A0A564Y5L4_HYMDI</name>
<evidence type="ECO:0000313" key="2">
    <source>
        <dbReference type="EMBL" id="VUZ42446.1"/>
    </source>
</evidence>
<dbReference type="GO" id="GO:0005634">
    <property type="term" value="C:nucleus"/>
    <property type="evidence" value="ECO:0007669"/>
    <property type="project" value="TreeGrafter"/>
</dbReference>
<sequence>MYIQNKEHIRHILLFEFHRGNTASSAAKTLKDTYGDDFVNEKTCRRWFSAGDFKKDDFSLKDKRRTESRVLKKLDSEQLQVAIDENQIQPALLQN</sequence>
<dbReference type="GO" id="GO:0031297">
    <property type="term" value="P:replication fork processing"/>
    <property type="evidence" value="ECO:0007669"/>
    <property type="project" value="TreeGrafter"/>
</dbReference>
<dbReference type="EMBL" id="CABIJS010000089">
    <property type="protein sequence ID" value="VUZ42446.1"/>
    <property type="molecule type" value="Genomic_DNA"/>
</dbReference>
<dbReference type="GO" id="GO:0042800">
    <property type="term" value="F:histone H3K4 methyltransferase activity"/>
    <property type="evidence" value="ECO:0007669"/>
    <property type="project" value="TreeGrafter"/>
</dbReference>